<evidence type="ECO:0000313" key="1">
    <source>
        <dbReference type="Proteomes" id="UP000887576"/>
    </source>
</evidence>
<dbReference type="WBParaSite" id="JU765_v2.g3183.t1">
    <property type="protein sequence ID" value="JU765_v2.g3183.t1"/>
    <property type="gene ID" value="JU765_v2.g3183"/>
</dbReference>
<accession>A0AC34R3C2</accession>
<name>A0AC34R3C2_9BILA</name>
<organism evidence="1 2">
    <name type="scientific">Panagrolaimus sp. JU765</name>
    <dbReference type="NCBI Taxonomy" id="591449"/>
    <lineage>
        <taxon>Eukaryota</taxon>
        <taxon>Metazoa</taxon>
        <taxon>Ecdysozoa</taxon>
        <taxon>Nematoda</taxon>
        <taxon>Chromadorea</taxon>
        <taxon>Rhabditida</taxon>
        <taxon>Tylenchina</taxon>
        <taxon>Panagrolaimomorpha</taxon>
        <taxon>Panagrolaimoidea</taxon>
        <taxon>Panagrolaimidae</taxon>
        <taxon>Panagrolaimus</taxon>
    </lineage>
</organism>
<protein>
    <submittedName>
        <fullName evidence="2">Alkaline ceramidase</fullName>
    </submittedName>
</protein>
<reference evidence="2" key="1">
    <citation type="submission" date="2022-11" db="UniProtKB">
        <authorList>
            <consortium name="WormBaseParasite"/>
        </authorList>
    </citation>
    <scope>IDENTIFICATION</scope>
</reference>
<evidence type="ECO:0000313" key="2">
    <source>
        <dbReference type="WBParaSite" id="JU765_v2.g3183.t1"/>
    </source>
</evidence>
<sequence length="157" mass="18117">MGARLDRIRWTIVGFTVLISGLCFIRPNLNALALMSYSVPSIFVIYYEGSNTGIPATLTTTWRIFVLWAIASTCWFSDRLLCDVWLYLGVPYLHAIFHLISSVAGYHVFVMFSLVDIKRRDTEHKFNPVIRHFPIDKATWYTVPYITLVDKDVVHVE</sequence>
<proteinExistence type="predicted"/>
<dbReference type="Proteomes" id="UP000887576">
    <property type="component" value="Unplaced"/>
</dbReference>